<dbReference type="InterPro" id="IPR014729">
    <property type="entry name" value="Rossmann-like_a/b/a_fold"/>
</dbReference>
<dbReference type="Gene3D" id="3.40.50.620">
    <property type="entry name" value="HUPs"/>
    <property type="match status" value="1"/>
</dbReference>
<accession>A0A150FS79</accession>
<dbReference type="OrthoDB" id="9774475at2"/>
<dbReference type="Pfam" id="PF01507">
    <property type="entry name" value="PAPS_reduct"/>
    <property type="match status" value="1"/>
</dbReference>
<keyword evidence="5" id="KW-1185">Reference proteome</keyword>
<protein>
    <submittedName>
        <fullName evidence="2 3">Phosphoadenosine phosphosulfate reductase</fullName>
    </submittedName>
</protein>
<proteinExistence type="predicted"/>
<organism evidence="2 4">
    <name type="scientific">Alkalithermobacter thermoalcaliphilus JW-YL-7 = DSM 7308</name>
    <dbReference type="NCBI Taxonomy" id="1121328"/>
    <lineage>
        <taxon>Bacteria</taxon>
        <taxon>Bacillati</taxon>
        <taxon>Bacillota</taxon>
        <taxon>Clostridia</taxon>
        <taxon>Peptostreptococcales</taxon>
        <taxon>Tepidibacteraceae</taxon>
        <taxon>Alkalithermobacter</taxon>
    </lineage>
</organism>
<dbReference type="Proteomes" id="UP000092605">
    <property type="component" value="Unassembled WGS sequence"/>
</dbReference>
<reference evidence="2 4" key="1">
    <citation type="submission" date="2016-02" db="EMBL/GenBank/DDBJ databases">
        <title>Draft genome sequence for Clostridium paradoxum JW-YL-7.</title>
        <authorList>
            <person name="Utturkar S.M."/>
            <person name="Lancaster A."/>
            <person name="Poole F.L."/>
            <person name="Adams M.W."/>
            <person name="Brown S.D."/>
        </authorList>
    </citation>
    <scope>NUCLEOTIDE SEQUENCE [LARGE SCALE GENOMIC DNA]</scope>
    <source>
        <strain evidence="2 4">JW-YL-7</strain>
    </source>
</reference>
<dbReference type="InterPro" id="IPR002500">
    <property type="entry name" value="PAPS_reduct_dom"/>
</dbReference>
<evidence type="ECO:0000259" key="1">
    <source>
        <dbReference type="Pfam" id="PF01507"/>
    </source>
</evidence>
<dbReference type="PANTHER" id="PTHR43196">
    <property type="entry name" value="SULFATE ADENYLYLTRANSFERASE SUBUNIT 2"/>
    <property type="match status" value="1"/>
</dbReference>
<evidence type="ECO:0000313" key="3">
    <source>
        <dbReference type="EMBL" id="SHL13202.1"/>
    </source>
</evidence>
<dbReference type="SUPFAM" id="SSF52402">
    <property type="entry name" value="Adenine nucleotide alpha hydrolases-like"/>
    <property type="match status" value="1"/>
</dbReference>
<dbReference type="Proteomes" id="UP000323392">
    <property type="component" value="Unassembled WGS sequence"/>
</dbReference>
<dbReference type="InterPro" id="IPR050128">
    <property type="entry name" value="Sulfate_adenylyltrnsfr_sub2"/>
</dbReference>
<dbReference type="AlphaFoldDB" id="A0A150FS79"/>
<evidence type="ECO:0000313" key="5">
    <source>
        <dbReference type="Proteomes" id="UP000323392"/>
    </source>
</evidence>
<evidence type="ECO:0000313" key="2">
    <source>
        <dbReference type="EMBL" id="KXZ40025.1"/>
    </source>
</evidence>
<dbReference type="PATRIC" id="fig|1121328.3.peg.1110"/>
<dbReference type="PANTHER" id="PTHR43196:SF2">
    <property type="entry name" value="PHOSPHOADENOSINE PHOSPHOSULFATE REDUCTASE"/>
    <property type="match status" value="1"/>
</dbReference>
<dbReference type="GO" id="GO:0003824">
    <property type="term" value="F:catalytic activity"/>
    <property type="evidence" value="ECO:0007669"/>
    <property type="project" value="InterPro"/>
</dbReference>
<dbReference type="STRING" id="1121328.JWYL7_1100"/>
<name>A0A150FS79_CLOPD</name>
<gene>
    <name evidence="2" type="ORF">JWYL7_1100</name>
    <name evidence="3" type="ORF">SAMN05661008_01515</name>
</gene>
<sequence length="258" mass="30402">MSLLEKLKPSYIAYSETKTHKQRVQKAKDLIQKILQKHKKPYVAFSGGKDSLCLLHLVYKQNPNIDVMFHDSGVELPESYIQIQKIKETWGINLHVIKSPVNTLDVYKRKKGIFIGAAEDIAFNEVMGMPIKKWSKNNGNDLAFIGLRKEESKKRRIMLCKNGKYFYCKSFDIYECFPLADWKKEDVWAYIFSNYPLENLIHPAYFKDRLVKDPGDIRVSWYCDPTAARFGYFLWIKIYYPDLYNQLTHIFPEIKTFT</sequence>
<evidence type="ECO:0000313" key="4">
    <source>
        <dbReference type="Proteomes" id="UP000092605"/>
    </source>
</evidence>
<comment type="caution">
    <text evidence="2">The sequence shown here is derived from an EMBL/GenBank/DDBJ whole genome shotgun (WGS) entry which is preliminary data.</text>
</comment>
<dbReference type="EMBL" id="LSFY01000001">
    <property type="protein sequence ID" value="KXZ40025.1"/>
    <property type="molecule type" value="Genomic_DNA"/>
</dbReference>
<feature type="domain" description="Phosphoadenosine phosphosulphate reductase" evidence="1">
    <location>
        <begin position="41"/>
        <end position="194"/>
    </location>
</feature>
<dbReference type="EMBL" id="FRBG01000012">
    <property type="protein sequence ID" value="SHL13202.1"/>
    <property type="molecule type" value="Genomic_DNA"/>
</dbReference>
<reference evidence="3 5" key="2">
    <citation type="submission" date="2016-11" db="EMBL/GenBank/DDBJ databases">
        <authorList>
            <person name="Varghese N."/>
            <person name="Submissions S."/>
        </authorList>
    </citation>
    <scope>NUCLEOTIDE SEQUENCE [LARGE SCALE GENOMIC DNA]</scope>
    <source>
        <strain evidence="3 5">DSM 7308</strain>
    </source>
</reference>
<dbReference type="RefSeq" id="WP_066070195.1">
    <property type="nucleotide sequence ID" value="NZ_FRBG01000012.1"/>
</dbReference>